<evidence type="ECO:0000313" key="8">
    <source>
        <dbReference type="EMBL" id="GES10220.1"/>
    </source>
</evidence>
<feature type="transmembrane region" description="Helical" evidence="6">
    <location>
        <begin position="168"/>
        <end position="190"/>
    </location>
</feature>
<evidence type="ECO:0000256" key="2">
    <source>
        <dbReference type="ARBA" id="ARBA00022692"/>
    </source>
</evidence>
<dbReference type="PANTHER" id="PTHR43229:SF2">
    <property type="entry name" value="NODULATION PROTEIN J"/>
    <property type="match status" value="1"/>
</dbReference>
<dbReference type="EMBL" id="BLAE01000020">
    <property type="protein sequence ID" value="GES10220.1"/>
    <property type="molecule type" value="Genomic_DNA"/>
</dbReference>
<gene>
    <name evidence="8" type="ORF">Amac_038170</name>
</gene>
<dbReference type="AlphaFoldDB" id="A0A5M3WNV2"/>
<evidence type="ECO:0000256" key="3">
    <source>
        <dbReference type="ARBA" id="ARBA00022989"/>
    </source>
</evidence>
<dbReference type="Proteomes" id="UP000331127">
    <property type="component" value="Unassembled WGS sequence"/>
</dbReference>
<keyword evidence="6" id="KW-0813">Transport</keyword>
<protein>
    <recommendedName>
        <fullName evidence="6">Transport permease protein</fullName>
    </recommendedName>
</protein>
<comment type="similarity">
    <text evidence="6">Belongs to the ABC-2 integral membrane protein family.</text>
</comment>
<feature type="transmembrane region" description="Helical" evidence="6">
    <location>
        <begin position="135"/>
        <end position="161"/>
    </location>
</feature>
<dbReference type="RefSeq" id="WP_155355692.1">
    <property type="nucleotide sequence ID" value="NZ_BAAAHL010000045.1"/>
</dbReference>
<proteinExistence type="inferred from homology"/>
<keyword evidence="6" id="KW-1003">Cell membrane</keyword>
<dbReference type="PROSITE" id="PS51012">
    <property type="entry name" value="ABC_TM2"/>
    <property type="match status" value="1"/>
</dbReference>
<dbReference type="PANTHER" id="PTHR43229">
    <property type="entry name" value="NODULATION PROTEIN J"/>
    <property type="match status" value="1"/>
</dbReference>
<evidence type="ECO:0000256" key="5">
    <source>
        <dbReference type="ARBA" id="ARBA00023251"/>
    </source>
</evidence>
<comment type="caution">
    <text evidence="8">The sequence shown here is derived from an EMBL/GenBank/DDBJ whole genome shotgun (WGS) entry which is preliminary data.</text>
</comment>
<feature type="transmembrane region" description="Helical" evidence="6">
    <location>
        <begin position="102"/>
        <end position="129"/>
    </location>
</feature>
<sequence>MFRDAALIFRGELILTRRSWAPMALSIAQPLTWLVLFTPLMVGLMKETPGSPPGGAWMVMTPALTIYLVLMNSAFTGYKLLGDLSNGVLERMRVTPASRTALLLGYAMMTVLQTVIQSIMVFLLAWILFDLPLTLIGTLLTLGVGALLTFTLTACSITLALLAKSEPIFTAIISTGLLPLTLLSGILMPITPDLAPQWLYILSRCNPLTWIADLTRATFTANYAFEPVVIGGGILVAITVMSLWWGTRTFNREIL</sequence>
<dbReference type="InterPro" id="IPR051784">
    <property type="entry name" value="Nod_factor_ABC_transporter"/>
</dbReference>
<evidence type="ECO:0000259" key="7">
    <source>
        <dbReference type="PROSITE" id="PS51012"/>
    </source>
</evidence>
<name>A0A5M3WNV2_9ACTN</name>
<feature type="transmembrane region" description="Helical" evidence="6">
    <location>
        <begin position="56"/>
        <end position="81"/>
    </location>
</feature>
<dbReference type="OrthoDB" id="4772026at2"/>
<dbReference type="PIRSF" id="PIRSF006648">
    <property type="entry name" value="DrrB"/>
    <property type="match status" value="1"/>
</dbReference>
<dbReference type="GO" id="GO:0046677">
    <property type="term" value="P:response to antibiotic"/>
    <property type="evidence" value="ECO:0007669"/>
    <property type="project" value="UniProtKB-KW"/>
</dbReference>
<comment type="subcellular location">
    <subcellularLocation>
        <location evidence="6">Cell membrane</location>
        <topology evidence="6">Multi-pass membrane protein</topology>
    </subcellularLocation>
    <subcellularLocation>
        <location evidence="1">Membrane</location>
        <topology evidence="1">Multi-pass membrane protein</topology>
    </subcellularLocation>
</comment>
<keyword evidence="5" id="KW-0046">Antibiotic resistance</keyword>
<accession>A0A5M3WNV2</accession>
<evidence type="ECO:0000256" key="6">
    <source>
        <dbReference type="RuleBase" id="RU361157"/>
    </source>
</evidence>
<feature type="domain" description="ABC transmembrane type-2" evidence="7">
    <location>
        <begin position="21"/>
        <end position="253"/>
    </location>
</feature>
<dbReference type="GO" id="GO:0043190">
    <property type="term" value="C:ATP-binding cassette (ABC) transporter complex"/>
    <property type="evidence" value="ECO:0007669"/>
    <property type="project" value="InterPro"/>
</dbReference>
<keyword evidence="9" id="KW-1185">Reference proteome</keyword>
<keyword evidence="4 6" id="KW-0472">Membrane</keyword>
<dbReference type="InterPro" id="IPR013525">
    <property type="entry name" value="ABC2_TM"/>
</dbReference>
<evidence type="ECO:0000313" key="9">
    <source>
        <dbReference type="Proteomes" id="UP000331127"/>
    </source>
</evidence>
<dbReference type="InterPro" id="IPR047817">
    <property type="entry name" value="ABC2_TM_bact-type"/>
</dbReference>
<dbReference type="Pfam" id="PF01061">
    <property type="entry name" value="ABC2_membrane"/>
    <property type="match status" value="1"/>
</dbReference>
<keyword evidence="2 6" id="KW-0812">Transmembrane</keyword>
<keyword evidence="3 6" id="KW-1133">Transmembrane helix</keyword>
<reference evidence="8 9" key="1">
    <citation type="submission" date="2019-10" db="EMBL/GenBank/DDBJ databases">
        <title>Whole genome shotgun sequence of Acrocarpospora macrocephala NBRC 16266.</title>
        <authorList>
            <person name="Ichikawa N."/>
            <person name="Kimura A."/>
            <person name="Kitahashi Y."/>
            <person name="Komaki H."/>
            <person name="Oguchi A."/>
        </authorList>
    </citation>
    <scope>NUCLEOTIDE SEQUENCE [LARGE SCALE GENOMIC DNA]</scope>
    <source>
        <strain evidence="8 9">NBRC 16266</strain>
    </source>
</reference>
<feature type="transmembrane region" description="Helical" evidence="6">
    <location>
        <begin position="228"/>
        <end position="246"/>
    </location>
</feature>
<organism evidence="8 9">
    <name type="scientific">Acrocarpospora macrocephala</name>
    <dbReference type="NCBI Taxonomy" id="150177"/>
    <lineage>
        <taxon>Bacteria</taxon>
        <taxon>Bacillati</taxon>
        <taxon>Actinomycetota</taxon>
        <taxon>Actinomycetes</taxon>
        <taxon>Streptosporangiales</taxon>
        <taxon>Streptosporangiaceae</taxon>
        <taxon>Acrocarpospora</taxon>
    </lineage>
</organism>
<feature type="transmembrane region" description="Helical" evidence="6">
    <location>
        <begin position="20"/>
        <end position="44"/>
    </location>
</feature>
<evidence type="ECO:0000256" key="4">
    <source>
        <dbReference type="ARBA" id="ARBA00023136"/>
    </source>
</evidence>
<dbReference type="InterPro" id="IPR000412">
    <property type="entry name" value="ABC_2_transport"/>
</dbReference>
<dbReference type="GO" id="GO:0140359">
    <property type="term" value="F:ABC-type transporter activity"/>
    <property type="evidence" value="ECO:0007669"/>
    <property type="project" value="InterPro"/>
</dbReference>
<evidence type="ECO:0000256" key="1">
    <source>
        <dbReference type="ARBA" id="ARBA00004141"/>
    </source>
</evidence>